<evidence type="ECO:0000256" key="1">
    <source>
        <dbReference type="SAM" id="Phobius"/>
    </source>
</evidence>
<keyword evidence="1" id="KW-0812">Transmembrane</keyword>
<name>A0A1I8JRK3_9PLAT</name>
<keyword evidence="1" id="KW-1133">Transmembrane helix</keyword>
<sequence>APRSSKELDLWGNDIGDVGGRLVFEFLQARKEAVLHVACASRPRMNSETFANIQKLGSGHQEEKARQAGGQSKKCLSILVLLLLLATGLLIYHLHPGDAGSSVLAILCTGVGQASLALFMLRISLKDAADGPLSDSVLGWRLGTRHDCMNSAAEDRLNLLASGIGLLKLSPSVQLIRQGAGIAKLHKQVAVALRLEDDLQLHDVGVLEASEHRISFSQDFPYVDLCPCSWRAAGQG</sequence>
<dbReference type="WBParaSite" id="snap_masked-unitig_40747-processed-gene-0.1-mRNA-1">
    <property type="protein sequence ID" value="snap_masked-unitig_40747-processed-gene-0.1-mRNA-1"/>
    <property type="gene ID" value="snap_masked-unitig_40747-processed-gene-0.1"/>
</dbReference>
<accession>A0A1I8JRK3</accession>
<evidence type="ECO:0000313" key="2">
    <source>
        <dbReference type="Proteomes" id="UP000095280"/>
    </source>
</evidence>
<keyword evidence="2" id="KW-1185">Reference proteome</keyword>
<reference evidence="3" key="1">
    <citation type="submission" date="2016-11" db="UniProtKB">
        <authorList>
            <consortium name="WormBaseParasite"/>
        </authorList>
    </citation>
    <scope>IDENTIFICATION</scope>
</reference>
<feature type="transmembrane region" description="Helical" evidence="1">
    <location>
        <begin position="75"/>
        <end position="95"/>
    </location>
</feature>
<evidence type="ECO:0000313" key="3">
    <source>
        <dbReference type="WBParaSite" id="snap_masked-unitig_40747-processed-gene-0.1-mRNA-1"/>
    </source>
</evidence>
<keyword evidence="1" id="KW-0472">Membrane</keyword>
<organism evidence="2 3">
    <name type="scientific">Macrostomum lignano</name>
    <dbReference type="NCBI Taxonomy" id="282301"/>
    <lineage>
        <taxon>Eukaryota</taxon>
        <taxon>Metazoa</taxon>
        <taxon>Spiralia</taxon>
        <taxon>Lophotrochozoa</taxon>
        <taxon>Platyhelminthes</taxon>
        <taxon>Rhabditophora</taxon>
        <taxon>Macrostomorpha</taxon>
        <taxon>Macrostomida</taxon>
        <taxon>Macrostomidae</taxon>
        <taxon>Macrostomum</taxon>
    </lineage>
</organism>
<proteinExistence type="predicted"/>
<protein>
    <submittedName>
        <fullName evidence="3">RNI-like superfamily protein</fullName>
    </submittedName>
</protein>
<feature type="transmembrane region" description="Helical" evidence="1">
    <location>
        <begin position="101"/>
        <end position="121"/>
    </location>
</feature>
<dbReference type="AlphaFoldDB" id="A0A1I8JRK3"/>
<dbReference type="Proteomes" id="UP000095280">
    <property type="component" value="Unplaced"/>
</dbReference>